<organism evidence="1 2">
    <name type="scientific">Streptomyces noboritoensis</name>
    <dbReference type="NCBI Taxonomy" id="67337"/>
    <lineage>
        <taxon>Bacteria</taxon>
        <taxon>Bacillati</taxon>
        <taxon>Actinomycetota</taxon>
        <taxon>Actinomycetes</taxon>
        <taxon>Kitasatosporales</taxon>
        <taxon>Streptomycetaceae</taxon>
        <taxon>Streptomyces</taxon>
    </lineage>
</organism>
<protein>
    <submittedName>
        <fullName evidence="1">Uncharacterized protein</fullName>
    </submittedName>
</protein>
<proteinExistence type="predicted"/>
<accession>A0ABV6T9H7</accession>
<evidence type="ECO:0000313" key="2">
    <source>
        <dbReference type="Proteomes" id="UP001589887"/>
    </source>
</evidence>
<comment type="caution">
    <text evidence="1">The sequence shown here is derived from an EMBL/GenBank/DDBJ whole genome shotgun (WGS) entry which is preliminary data.</text>
</comment>
<dbReference type="Proteomes" id="UP001589887">
    <property type="component" value="Unassembled WGS sequence"/>
</dbReference>
<keyword evidence="2" id="KW-1185">Reference proteome</keyword>
<gene>
    <name evidence="1" type="ORF">ACFH04_01685</name>
</gene>
<evidence type="ECO:0000313" key="1">
    <source>
        <dbReference type="EMBL" id="MFC0842448.1"/>
    </source>
</evidence>
<dbReference type="EMBL" id="JBHMQV010000001">
    <property type="protein sequence ID" value="MFC0842448.1"/>
    <property type="molecule type" value="Genomic_DNA"/>
</dbReference>
<dbReference type="RefSeq" id="WP_394316300.1">
    <property type="nucleotide sequence ID" value="NZ_JBHMQV010000001.1"/>
</dbReference>
<name>A0ABV6T9H7_9ACTN</name>
<sequence length="577" mass="62789">MPTELIVTHANPAVPIWNHFLLTQWEATVEQRSAGSPSGQAQPVRVGLAGFKIAVTDGTAWLRVVIKAGLVLNGTSYPLLLIQQEFTVAADGAVAPTRWRKGPPADRLGLQKGIPALHPLLRLSGNVLALDVSFVDITDLYVALHGGSAWFRAMNFLHGTDRTVRILASLGGHPLVWYVTVPATCTSLPAVKPAIMIMPADYGAIYYENNLKGIQSPLHGTSVVTADNNLQSGLEILARILTEPVSDARFPQLLPDYVALRKTFKGNPPALPGPLHHFRGVLSYAPDGDPVPQYWDVPLGFERAIHDQKYILMVPLMNGGDGGVLRSPGLDRLTTNAIQAIYTHGATLNYDTLDVAKPVVMAYSQAGGNAFTAAANNLDGIRGLILFEVVYTNEYPKDATGHTLALGKDVIPKLLKQGKKVVVIGRWRERPRSFLPDGKRDGITVLPDDANYYLLDYPLPAGKPLSAAHPVIQHRYSRLVDGKHDIALDEILGSSDPRTVDSPTIKNELAIDAVIENYRKAGMSNEAIIRRVFSDKYLPDQPGAFYPHNLILAGGQTFDAKTRTYRGFIHEALTAMG</sequence>
<reference evidence="1 2" key="1">
    <citation type="submission" date="2024-09" db="EMBL/GenBank/DDBJ databases">
        <authorList>
            <person name="Sun Q."/>
            <person name="Mori K."/>
        </authorList>
    </citation>
    <scope>NUCLEOTIDE SEQUENCE [LARGE SCALE GENOMIC DNA]</scope>
    <source>
        <strain evidence="1 2">JCM 4557</strain>
    </source>
</reference>